<evidence type="ECO:0000313" key="1">
    <source>
        <dbReference type="EMBL" id="VEL18874.1"/>
    </source>
</evidence>
<gene>
    <name evidence="1" type="ORF">PXEA_LOCUS12314</name>
</gene>
<name>A0A448WS51_9PLAT</name>
<reference evidence="1" key="1">
    <citation type="submission" date="2018-11" db="EMBL/GenBank/DDBJ databases">
        <authorList>
            <consortium name="Pathogen Informatics"/>
        </authorList>
    </citation>
    <scope>NUCLEOTIDE SEQUENCE</scope>
</reference>
<proteinExistence type="predicted"/>
<dbReference type="Proteomes" id="UP000784294">
    <property type="component" value="Unassembled WGS sequence"/>
</dbReference>
<sequence>MPVGTAVTVARTTAFAGCIAVIVVEAKAGAVSGSVAYHSRLHQIATASLRHPGQAPKNLYAIFAGPDHGIRCAIGWLDMYSHDPQQEK</sequence>
<organism evidence="1 2">
    <name type="scientific">Protopolystoma xenopodis</name>
    <dbReference type="NCBI Taxonomy" id="117903"/>
    <lineage>
        <taxon>Eukaryota</taxon>
        <taxon>Metazoa</taxon>
        <taxon>Spiralia</taxon>
        <taxon>Lophotrochozoa</taxon>
        <taxon>Platyhelminthes</taxon>
        <taxon>Monogenea</taxon>
        <taxon>Polyopisthocotylea</taxon>
        <taxon>Polystomatidea</taxon>
        <taxon>Polystomatidae</taxon>
        <taxon>Protopolystoma</taxon>
    </lineage>
</organism>
<protein>
    <submittedName>
        <fullName evidence="1">Uncharacterized protein</fullName>
    </submittedName>
</protein>
<accession>A0A448WS51</accession>
<comment type="caution">
    <text evidence="1">The sequence shown here is derived from an EMBL/GenBank/DDBJ whole genome shotgun (WGS) entry which is preliminary data.</text>
</comment>
<keyword evidence="2" id="KW-1185">Reference proteome</keyword>
<dbReference type="AlphaFoldDB" id="A0A448WS51"/>
<evidence type="ECO:0000313" key="2">
    <source>
        <dbReference type="Proteomes" id="UP000784294"/>
    </source>
</evidence>
<dbReference type="EMBL" id="CAAALY010039109">
    <property type="protein sequence ID" value="VEL18874.1"/>
    <property type="molecule type" value="Genomic_DNA"/>
</dbReference>